<reference evidence="4 5" key="1">
    <citation type="submission" date="2024-04" db="EMBL/GenBank/DDBJ databases">
        <title>genome sequences of Mucor flavus KT1a and Helicostylum pulchrum KT1b strains isolated from the surface of a dry-aged beef.</title>
        <authorList>
            <person name="Toyotome T."/>
            <person name="Hosono M."/>
            <person name="Torimaru M."/>
            <person name="Fukuda K."/>
            <person name="Mikami N."/>
        </authorList>
    </citation>
    <scope>NUCLEOTIDE SEQUENCE [LARGE SCALE GENOMIC DNA]</scope>
    <source>
        <strain evidence="4 5">KT1a</strain>
    </source>
</reference>
<dbReference type="InterPro" id="IPR000198">
    <property type="entry name" value="RhoGAP_dom"/>
</dbReference>
<evidence type="ECO:0000313" key="5">
    <source>
        <dbReference type="Proteomes" id="UP001473302"/>
    </source>
</evidence>
<organism evidence="4 5">
    <name type="scientific">Mucor flavus</name>
    <dbReference type="NCBI Taxonomy" id="439312"/>
    <lineage>
        <taxon>Eukaryota</taxon>
        <taxon>Fungi</taxon>
        <taxon>Fungi incertae sedis</taxon>
        <taxon>Mucoromycota</taxon>
        <taxon>Mucoromycotina</taxon>
        <taxon>Mucoromycetes</taxon>
        <taxon>Mucorales</taxon>
        <taxon>Mucorineae</taxon>
        <taxon>Mucoraceae</taxon>
        <taxon>Mucor</taxon>
    </lineage>
</organism>
<name>A0ABP9Z7I6_9FUNG</name>
<protein>
    <recommendedName>
        <fullName evidence="3">Rho-GAP domain-containing protein</fullName>
    </recommendedName>
</protein>
<evidence type="ECO:0000256" key="1">
    <source>
        <dbReference type="ARBA" id="ARBA00022468"/>
    </source>
</evidence>
<gene>
    <name evidence="4" type="ORF">MFLAVUS_008579</name>
</gene>
<dbReference type="Gene3D" id="1.10.555.10">
    <property type="entry name" value="Rho GTPase activation protein"/>
    <property type="match status" value="1"/>
</dbReference>
<accession>A0ABP9Z7I6</accession>
<keyword evidence="1" id="KW-0343">GTPase activation</keyword>
<feature type="compositionally biased region" description="Basic and acidic residues" evidence="2">
    <location>
        <begin position="313"/>
        <end position="325"/>
    </location>
</feature>
<evidence type="ECO:0000313" key="4">
    <source>
        <dbReference type="EMBL" id="GAA5815073.1"/>
    </source>
</evidence>
<feature type="domain" description="Rho-GAP" evidence="3">
    <location>
        <begin position="64"/>
        <end position="256"/>
    </location>
</feature>
<sequence>MSHLEILGVFTPGQRALVKGWWKKVTAAHPSARNFKDMRVPTVEKGVFGILLVESIKYAHSSISYIDDVTETQCFGVIPTIIAKCGSFLKEEALTTEGIFRISGSARRTRMLQSIFDTPETYGSQLDWRGYTVHDAANIMKRFLNFLPEPVITLEYHRIFKDTTLAECLDLDLKIEAVQEIIQKLPIAHQYLLLYLLDMISMFVTAQEYTRMDISCLSAVFAPSILSHPDDEKNPAKYFESQKVLKFLIENQDRFSMPSTHNACANNIAVKPSLVSQKTAGSYSGSGIESIVADVEESLPTTSTLRRSKTAPSRRDKYGSHEPRQTVRVNRASSQRSRRELSFSATPITGLPSIPKNHMILSDEQ</sequence>
<comment type="caution">
    <text evidence="4">The sequence shown here is derived from an EMBL/GenBank/DDBJ whole genome shotgun (WGS) entry which is preliminary data.</text>
</comment>
<dbReference type="Pfam" id="PF00620">
    <property type="entry name" value="RhoGAP"/>
    <property type="match status" value="1"/>
</dbReference>
<proteinExistence type="predicted"/>
<dbReference type="InterPro" id="IPR051025">
    <property type="entry name" value="RhoGAP"/>
</dbReference>
<dbReference type="SMART" id="SM00324">
    <property type="entry name" value="RhoGAP"/>
    <property type="match status" value="1"/>
</dbReference>
<dbReference type="PROSITE" id="PS50238">
    <property type="entry name" value="RHOGAP"/>
    <property type="match status" value="1"/>
</dbReference>
<dbReference type="PANTHER" id="PTHR15228">
    <property type="entry name" value="SPERMATHECAL PHYSIOLOGY VARIANT"/>
    <property type="match status" value="1"/>
</dbReference>
<dbReference type="Proteomes" id="UP001473302">
    <property type="component" value="Unassembled WGS sequence"/>
</dbReference>
<evidence type="ECO:0000256" key="2">
    <source>
        <dbReference type="SAM" id="MobiDB-lite"/>
    </source>
</evidence>
<dbReference type="EMBL" id="BAABUK010000024">
    <property type="protein sequence ID" value="GAA5815073.1"/>
    <property type="molecule type" value="Genomic_DNA"/>
</dbReference>
<dbReference type="SUPFAM" id="SSF48350">
    <property type="entry name" value="GTPase activation domain, GAP"/>
    <property type="match status" value="1"/>
</dbReference>
<evidence type="ECO:0000259" key="3">
    <source>
        <dbReference type="PROSITE" id="PS50238"/>
    </source>
</evidence>
<feature type="region of interest" description="Disordered" evidence="2">
    <location>
        <begin position="299"/>
        <end position="365"/>
    </location>
</feature>
<dbReference type="InterPro" id="IPR008936">
    <property type="entry name" value="Rho_GTPase_activation_prot"/>
</dbReference>
<keyword evidence="5" id="KW-1185">Reference proteome</keyword>
<dbReference type="PANTHER" id="PTHR15228:SF25">
    <property type="entry name" value="F-BAR DOMAIN-CONTAINING PROTEIN"/>
    <property type="match status" value="1"/>
</dbReference>